<reference evidence="1 2" key="1">
    <citation type="submission" date="2018-09" db="EMBL/GenBank/DDBJ databases">
        <title>Genome sequencing of strain 6GH32-13.</title>
        <authorList>
            <person name="Weon H.-Y."/>
            <person name="Heo J."/>
            <person name="Kwon S.-W."/>
        </authorList>
    </citation>
    <scope>NUCLEOTIDE SEQUENCE [LARGE SCALE GENOMIC DNA]</scope>
    <source>
        <strain evidence="1 2">5GH32-13</strain>
    </source>
</reference>
<dbReference type="GO" id="GO:0008168">
    <property type="term" value="F:methyltransferase activity"/>
    <property type="evidence" value="ECO:0007669"/>
    <property type="project" value="UniProtKB-KW"/>
</dbReference>
<dbReference type="InterPro" id="IPR029063">
    <property type="entry name" value="SAM-dependent_MTases_sf"/>
</dbReference>
<protein>
    <submittedName>
        <fullName evidence="1">Class I SAM-dependent methyltransferase</fullName>
    </submittedName>
</protein>
<dbReference type="Pfam" id="PF13489">
    <property type="entry name" value="Methyltransf_23"/>
    <property type="match status" value="1"/>
</dbReference>
<keyword evidence="1" id="KW-0808">Transferase</keyword>
<dbReference type="CDD" id="cd02440">
    <property type="entry name" value="AdoMet_MTases"/>
    <property type="match status" value="1"/>
</dbReference>
<dbReference type="EMBL" id="CP032157">
    <property type="protein sequence ID" value="AXY77479.1"/>
    <property type="molecule type" value="Genomic_DNA"/>
</dbReference>
<name>A0A3B7MW92_9BACT</name>
<dbReference type="GO" id="GO:0032259">
    <property type="term" value="P:methylation"/>
    <property type="evidence" value="ECO:0007669"/>
    <property type="project" value="UniProtKB-KW"/>
</dbReference>
<keyword evidence="1" id="KW-0489">Methyltransferase</keyword>
<gene>
    <name evidence="1" type="ORF">D3H65_27385</name>
</gene>
<organism evidence="1 2">
    <name type="scientific">Paraflavitalea soli</name>
    <dbReference type="NCBI Taxonomy" id="2315862"/>
    <lineage>
        <taxon>Bacteria</taxon>
        <taxon>Pseudomonadati</taxon>
        <taxon>Bacteroidota</taxon>
        <taxon>Chitinophagia</taxon>
        <taxon>Chitinophagales</taxon>
        <taxon>Chitinophagaceae</taxon>
        <taxon>Paraflavitalea</taxon>
    </lineage>
</organism>
<dbReference type="KEGG" id="pseg:D3H65_27385"/>
<keyword evidence="2" id="KW-1185">Reference proteome</keyword>
<dbReference type="AlphaFoldDB" id="A0A3B7MW92"/>
<sequence length="225" mass="25546">MSTIGYNTKDQDYFANLRMDVISLLPADPGQKILEVGAAAGNTLVYIKEKKMASEVMGVELMAIANSNQRHPSIDKFQIANIEQENIEAPESYFDVIICADVLEHLVDPWAAVEKISKHLKKDGILLVSMPNIREWKTLSKIVFKGDFGYQPQGGIMDRTHLRFFCKKNIHQLLSTDTLSPIYCSPNFKLKVVKEGKRTRLINKLTLGLFENLLTVQYLFIAKKR</sequence>
<dbReference type="RefSeq" id="WP_119053355.1">
    <property type="nucleotide sequence ID" value="NZ_CP032157.1"/>
</dbReference>
<evidence type="ECO:0000313" key="1">
    <source>
        <dbReference type="EMBL" id="AXY77479.1"/>
    </source>
</evidence>
<proteinExistence type="predicted"/>
<dbReference type="Proteomes" id="UP000263900">
    <property type="component" value="Chromosome"/>
</dbReference>
<dbReference type="SUPFAM" id="SSF53335">
    <property type="entry name" value="S-adenosyl-L-methionine-dependent methyltransferases"/>
    <property type="match status" value="1"/>
</dbReference>
<evidence type="ECO:0000313" key="2">
    <source>
        <dbReference type="Proteomes" id="UP000263900"/>
    </source>
</evidence>
<dbReference type="OrthoDB" id="3896938at2"/>
<accession>A0A3B7MW92</accession>
<dbReference type="Gene3D" id="3.40.50.150">
    <property type="entry name" value="Vaccinia Virus protein VP39"/>
    <property type="match status" value="1"/>
</dbReference>
<dbReference type="PANTHER" id="PTHR43861">
    <property type="entry name" value="TRANS-ACONITATE 2-METHYLTRANSFERASE-RELATED"/>
    <property type="match status" value="1"/>
</dbReference>